<evidence type="ECO:0000259" key="1">
    <source>
        <dbReference type="PROSITE" id="PS50835"/>
    </source>
</evidence>
<dbReference type="SMART" id="SM00409">
    <property type="entry name" value="IG"/>
    <property type="match status" value="1"/>
</dbReference>
<dbReference type="STRING" id="6313.A0A0K0D3S3"/>
<dbReference type="AlphaFoldDB" id="A0A0K0D3S3"/>
<dbReference type="PROSITE" id="PS50835">
    <property type="entry name" value="IG_LIKE"/>
    <property type="match status" value="1"/>
</dbReference>
<reference evidence="3" key="2">
    <citation type="submission" date="2017-02" db="UniProtKB">
        <authorList>
            <consortium name="WormBaseParasite"/>
        </authorList>
    </citation>
    <scope>IDENTIFICATION</scope>
</reference>
<evidence type="ECO:0000313" key="3">
    <source>
        <dbReference type="WBParaSite" id="ACAC_0000471801-mRNA-1"/>
    </source>
</evidence>
<dbReference type="InterPro" id="IPR013783">
    <property type="entry name" value="Ig-like_fold"/>
</dbReference>
<proteinExistence type="predicted"/>
<dbReference type="Pfam" id="PF13895">
    <property type="entry name" value="Ig_2"/>
    <property type="match status" value="1"/>
</dbReference>
<dbReference type="Proteomes" id="UP000035642">
    <property type="component" value="Unassembled WGS sequence"/>
</dbReference>
<dbReference type="WBParaSite" id="ACAC_0000471801-mRNA-1">
    <property type="protein sequence ID" value="ACAC_0000471801-mRNA-1"/>
    <property type="gene ID" value="ACAC_0000471801"/>
</dbReference>
<reference evidence="2" key="1">
    <citation type="submission" date="2012-09" db="EMBL/GenBank/DDBJ databases">
        <authorList>
            <person name="Martin A.A."/>
        </authorList>
    </citation>
    <scope>NUCLEOTIDE SEQUENCE</scope>
</reference>
<organism evidence="2 3">
    <name type="scientific">Angiostrongylus cantonensis</name>
    <name type="common">Rat lungworm</name>
    <dbReference type="NCBI Taxonomy" id="6313"/>
    <lineage>
        <taxon>Eukaryota</taxon>
        <taxon>Metazoa</taxon>
        <taxon>Ecdysozoa</taxon>
        <taxon>Nematoda</taxon>
        <taxon>Chromadorea</taxon>
        <taxon>Rhabditida</taxon>
        <taxon>Rhabditina</taxon>
        <taxon>Rhabditomorpha</taxon>
        <taxon>Strongyloidea</taxon>
        <taxon>Metastrongylidae</taxon>
        <taxon>Angiostrongylus</taxon>
    </lineage>
</organism>
<dbReference type="Gene3D" id="2.60.40.10">
    <property type="entry name" value="Immunoglobulins"/>
    <property type="match status" value="1"/>
</dbReference>
<dbReference type="InterPro" id="IPR007110">
    <property type="entry name" value="Ig-like_dom"/>
</dbReference>
<keyword evidence="2" id="KW-1185">Reference proteome</keyword>
<feature type="domain" description="Ig-like" evidence="1">
    <location>
        <begin position="33"/>
        <end position="125"/>
    </location>
</feature>
<dbReference type="InterPro" id="IPR036179">
    <property type="entry name" value="Ig-like_dom_sf"/>
</dbReference>
<evidence type="ECO:0000313" key="2">
    <source>
        <dbReference type="Proteomes" id="UP000035642"/>
    </source>
</evidence>
<sequence length="175" mass="19642">MLIPRIRLPNDITGHNDFDYGDGISAEGLERNPIRLSSKHLDPENTLILRQGKPLMIECVYARDDIADISDLQWHKKGARPIDGGSSSRKKNLHFTAIHKRDEGFYQCRARNLGGIMFSREVRVIVLNEITWNDESHSVGALVGEPLTIDCGVKGNEEHHQITITDNEGESLDGM</sequence>
<dbReference type="InterPro" id="IPR003599">
    <property type="entry name" value="Ig_sub"/>
</dbReference>
<accession>A0A0K0D3S3</accession>
<name>A0A0K0D3S3_ANGCA</name>
<protein>
    <submittedName>
        <fullName evidence="3">Ig-like domain-containing protein</fullName>
    </submittedName>
</protein>
<dbReference type="SUPFAM" id="SSF48726">
    <property type="entry name" value="Immunoglobulin"/>
    <property type="match status" value="1"/>
</dbReference>